<accession>A0ACC2X6D6</accession>
<organism evidence="1 2">
    <name type="scientific">Naganishia vaughanmartiniae</name>
    <dbReference type="NCBI Taxonomy" id="1424756"/>
    <lineage>
        <taxon>Eukaryota</taxon>
        <taxon>Fungi</taxon>
        <taxon>Dikarya</taxon>
        <taxon>Basidiomycota</taxon>
        <taxon>Agaricomycotina</taxon>
        <taxon>Tremellomycetes</taxon>
        <taxon>Filobasidiales</taxon>
        <taxon>Filobasidiaceae</taxon>
        <taxon>Naganishia</taxon>
    </lineage>
</organism>
<evidence type="ECO:0000313" key="1">
    <source>
        <dbReference type="EMBL" id="KAJ9118616.1"/>
    </source>
</evidence>
<reference evidence="1" key="1">
    <citation type="submission" date="2023-04" db="EMBL/GenBank/DDBJ databases">
        <title>Draft Genome sequencing of Naganishia species isolated from polar environments using Oxford Nanopore Technology.</title>
        <authorList>
            <person name="Leo P."/>
            <person name="Venkateswaran K."/>
        </authorList>
    </citation>
    <scope>NUCLEOTIDE SEQUENCE</scope>
    <source>
        <strain evidence="1">MNA-CCFEE 5425</strain>
    </source>
</reference>
<protein>
    <submittedName>
        <fullName evidence="1">Uncharacterized protein</fullName>
    </submittedName>
</protein>
<proteinExistence type="predicted"/>
<comment type="caution">
    <text evidence="1">The sequence shown here is derived from an EMBL/GenBank/DDBJ whole genome shotgun (WGS) entry which is preliminary data.</text>
</comment>
<evidence type="ECO:0000313" key="2">
    <source>
        <dbReference type="Proteomes" id="UP001243375"/>
    </source>
</evidence>
<dbReference type="Proteomes" id="UP001243375">
    <property type="component" value="Unassembled WGS sequence"/>
</dbReference>
<keyword evidence="2" id="KW-1185">Reference proteome</keyword>
<gene>
    <name evidence="1" type="ORF">QFC22_003836</name>
</gene>
<dbReference type="EMBL" id="JASBWU010000010">
    <property type="protein sequence ID" value="KAJ9118616.1"/>
    <property type="molecule type" value="Genomic_DNA"/>
</dbReference>
<name>A0ACC2X6D6_9TREE</name>
<sequence>MVFDNILSPYVAAGALVTTFLFFQFLQSSGRRNAIPWAKTSIPFVGGAVAYGTDPVKFLVEQRGKVGDVFRVNLIVMKVTFVIGSKVCKISLILLNPTAYLANIAVKWNRWLLKETKEEEVSFWEAIVKMHFGIIDTSFYHPGWLDRSMKALSGGMNRPARIDKYSEGFIQVASDIFSKWERQPSVPLFISSSDLLLRANMTALYGPQFVDKHATELIPIVRSFERSFVQPLTRVLPLWASPTGRELLRTSKRLKQVIEAEVNMRMNDLEYWKQQDDYLSFILTMDDKAEDFFDCYGEHLASLSTASHVNTAGTFSWTLLHLLHNPDMLAEFEKEVKANPPVNGSYPIKDMPFGEACMRETGRLYTNLMMMRYVSRDVTTPEGIIIPKGWVAGSPLATQQDPELYDRPEKWDPRRFLPNASTSSYSSKFRNNEFVQFGYGKHACLGEKITHALLRASLWPELSDNYHVELVDGVVDGEGIDGVGVKPNYRENLGTPFGIREVNIKLTKRAVRLSDQNAE</sequence>